<proteinExistence type="predicted"/>
<evidence type="ECO:0000313" key="3">
    <source>
        <dbReference type="Proteomes" id="UP001501102"/>
    </source>
</evidence>
<evidence type="ECO:0000256" key="1">
    <source>
        <dbReference type="SAM" id="MobiDB-lite"/>
    </source>
</evidence>
<name>A0ABN3WYR5_STRTU</name>
<dbReference type="EMBL" id="BAAAXZ010000110">
    <property type="protein sequence ID" value="GAA2931111.1"/>
    <property type="molecule type" value="Genomic_DNA"/>
</dbReference>
<reference evidence="2 3" key="1">
    <citation type="journal article" date="2019" name="Int. J. Syst. Evol. Microbiol.">
        <title>The Global Catalogue of Microorganisms (GCM) 10K type strain sequencing project: providing services to taxonomists for standard genome sequencing and annotation.</title>
        <authorList>
            <consortium name="The Broad Institute Genomics Platform"/>
            <consortium name="The Broad Institute Genome Sequencing Center for Infectious Disease"/>
            <person name="Wu L."/>
            <person name="Ma J."/>
        </authorList>
    </citation>
    <scope>NUCLEOTIDE SEQUENCE [LARGE SCALE GENOMIC DNA]</scope>
    <source>
        <strain evidence="2 3">JCM 4087</strain>
    </source>
</reference>
<organism evidence="2 3">
    <name type="scientific">Streptomyces thioluteus</name>
    <dbReference type="NCBI Taxonomy" id="66431"/>
    <lineage>
        <taxon>Bacteria</taxon>
        <taxon>Bacillati</taxon>
        <taxon>Actinomycetota</taxon>
        <taxon>Actinomycetes</taxon>
        <taxon>Kitasatosporales</taxon>
        <taxon>Streptomycetaceae</taxon>
        <taxon>Streptomyces</taxon>
    </lineage>
</organism>
<comment type="caution">
    <text evidence="2">The sequence shown here is derived from an EMBL/GenBank/DDBJ whole genome shotgun (WGS) entry which is preliminary data.</text>
</comment>
<keyword evidence="3" id="KW-1185">Reference proteome</keyword>
<dbReference type="Proteomes" id="UP001501102">
    <property type="component" value="Unassembled WGS sequence"/>
</dbReference>
<feature type="compositionally biased region" description="Basic and acidic residues" evidence="1">
    <location>
        <begin position="1"/>
        <end position="16"/>
    </location>
</feature>
<protein>
    <submittedName>
        <fullName evidence="2">Uncharacterized protein</fullName>
    </submittedName>
</protein>
<accession>A0ABN3WYR5</accession>
<sequence length="131" mass="14735">MEQTQEEGKTPGEENGKGTTKTPKNGKRRAARIGQVPSPGIIRRKNPKNAARGRATARSSHAEAKKKKPKEDARRGGSRPGEWKAKHKMPKEREENSWHRGHGKKSGVDGREKGKSEEEKNPTTPRDRERR</sequence>
<feature type="region of interest" description="Disordered" evidence="1">
    <location>
        <begin position="1"/>
        <end position="131"/>
    </location>
</feature>
<dbReference type="RefSeq" id="WP_344963580.1">
    <property type="nucleotide sequence ID" value="NZ_BAAAXZ010000110.1"/>
</dbReference>
<evidence type="ECO:0000313" key="2">
    <source>
        <dbReference type="EMBL" id="GAA2931111.1"/>
    </source>
</evidence>
<gene>
    <name evidence="2" type="ORF">GCM10020221_28650</name>
</gene>
<feature type="compositionally biased region" description="Basic and acidic residues" evidence="1">
    <location>
        <begin position="106"/>
        <end position="131"/>
    </location>
</feature>